<name>Q8FLZ9_COREF</name>
<organism evidence="1 2">
    <name type="scientific">Corynebacterium efficiens (strain DSM 44549 / YS-314 / AJ 12310 / JCM 11189 / NBRC 100395)</name>
    <dbReference type="NCBI Taxonomy" id="196164"/>
    <lineage>
        <taxon>Bacteria</taxon>
        <taxon>Bacillati</taxon>
        <taxon>Actinomycetota</taxon>
        <taxon>Actinomycetes</taxon>
        <taxon>Mycobacteriales</taxon>
        <taxon>Corynebacteriaceae</taxon>
        <taxon>Corynebacterium</taxon>
    </lineage>
</organism>
<dbReference type="InterPro" id="IPR000801">
    <property type="entry name" value="Esterase-like"/>
</dbReference>
<dbReference type="STRING" id="196164.gene:10743158"/>
<dbReference type="AlphaFoldDB" id="Q8FLZ9"/>
<evidence type="ECO:0000313" key="1">
    <source>
        <dbReference type="EMBL" id="BAC19520.1"/>
    </source>
</evidence>
<dbReference type="KEGG" id="cef:CE2710"/>
<reference evidence="1 2" key="1">
    <citation type="journal article" date="2003" name="Genome Res.">
        <title>Comparative complete genome sequence analysis of the amino acid replacements responsible for the thermostability of Corynebacterium efficiens.</title>
        <authorList>
            <person name="Nishio Y."/>
            <person name="Nakamura Y."/>
            <person name="Kawarabayasi Y."/>
            <person name="Usuda Y."/>
            <person name="Kimura E."/>
            <person name="Sugimoto S."/>
            <person name="Matsui K."/>
            <person name="Yamagishi A."/>
            <person name="Kikuchi H."/>
            <person name="Ikeo K."/>
            <person name="Gojobori T."/>
        </authorList>
    </citation>
    <scope>NUCLEOTIDE SEQUENCE [LARGE SCALE GENOMIC DNA]</scope>
    <source>
        <strain evidence="2">DSM 44549 / YS-314 / AJ 12310 / JCM 11189 / NBRC 100395</strain>
    </source>
</reference>
<dbReference type="PANTHER" id="PTHR48098">
    <property type="entry name" value="ENTEROCHELIN ESTERASE-RELATED"/>
    <property type="match status" value="1"/>
</dbReference>
<dbReference type="GO" id="GO:0016747">
    <property type="term" value="F:acyltransferase activity, transferring groups other than amino-acyl groups"/>
    <property type="evidence" value="ECO:0007669"/>
    <property type="project" value="TreeGrafter"/>
</dbReference>
<dbReference type="Gene3D" id="3.40.50.1820">
    <property type="entry name" value="alpha/beta hydrolase"/>
    <property type="match status" value="1"/>
</dbReference>
<dbReference type="eggNOG" id="COG0627">
    <property type="taxonomic scope" value="Bacteria"/>
</dbReference>
<keyword evidence="2" id="KW-1185">Reference proteome</keyword>
<dbReference type="PANTHER" id="PTHR48098:SF1">
    <property type="entry name" value="DIACYLGLYCEROL ACYLTRANSFERASE_MYCOLYLTRANSFERASE AG85A"/>
    <property type="match status" value="1"/>
</dbReference>
<dbReference type="InterPro" id="IPR050583">
    <property type="entry name" value="Mycobacterial_A85_antigen"/>
</dbReference>
<dbReference type="EMBL" id="BA000035">
    <property type="protein sequence ID" value="BAC19520.1"/>
    <property type="molecule type" value="Genomic_DNA"/>
</dbReference>
<protein>
    <submittedName>
        <fullName evidence="1">Putative PS1 protein</fullName>
    </submittedName>
</protein>
<dbReference type="ESTHER" id="coref-CE2710">
    <property type="family name" value="A85-Mycolyl-transferase"/>
</dbReference>
<accession>Q8FLZ9</accession>
<dbReference type="Pfam" id="PF00756">
    <property type="entry name" value="Esterase"/>
    <property type="match status" value="1"/>
</dbReference>
<dbReference type="SUPFAM" id="SSF53474">
    <property type="entry name" value="alpha/beta-Hydrolases"/>
    <property type="match status" value="1"/>
</dbReference>
<accession>C8NJI1</accession>
<evidence type="ECO:0000313" key="2">
    <source>
        <dbReference type="Proteomes" id="UP000001409"/>
    </source>
</evidence>
<dbReference type="HOGENOM" id="CLU_026624_3_1_11"/>
<proteinExistence type="predicted"/>
<dbReference type="Proteomes" id="UP000001409">
    <property type="component" value="Chromosome"/>
</dbReference>
<sequence length="360" mass="39009">MTGPQAVSGFHIYFCRRRNMSVFSRAGAVSHKLLALLVALATAAGLMVVGTGTAQAANRDWLRPDSTGHCDWDGVGYWVQRCDVYSPAMGRNIAVQIQPAQRGGNAGLYLLDGMRATTWSNAWLVDTNAAALYAPHNITLVMPVGGAGSFYADWNHPATLSSAEPVVYMWETFLTAELPAYLEQHFGVARNNNSVAGLSMGGTAALNLAAKHPGQFRQAMSYSGYLTTTAPGMQTMLRLAMLDTGGFNVNAMYGSVINPRRFENDPFWNMGGLRGKDVYVSAASGLWGPQDNGTRVDHRINGSVLEAVSLATTRAWEAKARAEGLNVTADYPNTGIHSWAQFSSQLHKTRDRVLNVMNAW</sequence>
<dbReference type="InterPro" id="IPR029058">
    <property type="entry name" value="AB_hydrolase_fold"/>
</dbReference>